<keyword evidence="3" id="KW-0645">Protease</keyword>
<feature type="domain" description="Peptidase M28" evidence="4">
    <location>
        <begin position="117"/>
        <end position="404"/>
    </location>
</feature>
<gene>
    <name evidence="5" type="ORF">GYMLUDRAFT_202786</name>
</gene>
<dbReference type="GO" id="GO:0008233">
    <property type="term" value="F:peptidase activity"/>
    <property type="evidence" value="ECO:0007669"/>
    <property type="project" value="UniProtKB-KW"/>
</dbReference>
<dbReference type="CDD" id="cd03880">
    <property type="entry name" value="M28_QC_like"/>
    <property type="match status" value="1"/>
</dbReference>
<dbReference type="AlphaFoldDB" id="A0A0D0CJ05"/>
<dbReference type="GO" id="GO:0008270">
    <property type="term" value="F:zinc ion binding"/>
    <property type="evidence" value="ECO:0007669"/>
    <property type="project" value="TreeGrafter"/>
</dbReference>
<dbReference type="Gene3D" id="3.40.630.10">
    <property type="entry name" value="Zn peptidases"/>
    <property type="match status" value="1"/>
</dbReference>
<dbReference type="HOGENOM" id="CLU_045003_1_2_1"/>
<dbReference type="InterPro" id="IPR040234">
    <property type="entry name" value="QC/QCL"/>
</dbReference>
<dbReference type="SUPFAM" id="SSF53187">
    <property type="entry name" value="Zn-dependent exopeptidases"/>
    <property type="match status" value="1"/>
</dbReference>
<keyword evidence="3" id="KW-0479">Metal-binding</keyword>
<keyword evidence="3" id="KW-0732">Signal</keyword>
<keyword evidence="3" id="KW-0378">Hydrolase</keyword>
<protein>
    <recommendedName>
        <fullName evidence="3">Peptide hydrolase</fullName>
        <ecNumber evidence="3">3.4.-.-</ecNumber>
    </recommendedName>
</protein>
<dbReference type="OrthoDB" id="3907302at2759"/>
<keyword evidence="6" id="KW-1185">Reference proteome</keyword>
<feature type="chain" id="PRO_5005112024" description="Peptide hydrolase" evidence="3">
    <location>
        <begin position="28"/>
        <end position="428"/>
    </location>
</feature>
<dbReference type="GO" id="GO:0006508">
    <property type="term" value="P:proteolysis"/>
    <property type="evidence" value="ECO:0007669"/>
    <property type="project" value="UniProtKB-KW"/>
</dbReference>
<evidence type="ECO:0000256" key="3">
    <source>
        <dbReference type="RuleBase" id="RU361240"/>
    </source>
</evidence>
<keyword evidence="2" id="KW-0012">Acyltransferase</keyword>
<feature type="signal peptide" evidence="3">
    <location>
        <begin position="1"/>
        <end position="27"/>
    </location>
</feature>
<evidence type="ECO:0000313" key="6">
    <source>
        <dbReference type="Proteomes" id="UP000053593"/>
    </source>
</evidence>
<comment type="similarity">
    <text evidence="3">Belongs to the peptidase M28 family.</text>
</comment>
<keyword evidence="1" id="KW-0808">Transferase</keyword>
<dbReference type="Pfam" id="PF04389">
    <property type="entry name" value="Peptidase_M28"/>
    <property type="match status" value="1"/>
</dbReference>
<dbReference type="EMBL" id="KN834786">
    <property type="protein sequence ID" value="KIK58307.1"/>
    <property type="molecule type" value="Genomic_DNA"/>
</dbReference>
<keyword evidence="3" id="KW-0862">Zinc</keyword>
<evidence type="ECO:0000256" key="1">
    <source>
        <dbReference type="ARBA" id="ARBA00022679"/>
    </source>
</evidence>
<dbReference type="PANTHER" id="PTHR12283:SF6">
    <property type="entry name" value="GLUTAMINYL-PEPTIDE CYCLOTRANSFERASE-RELATED"/>
    <property type="match status" value="1"/>
</dbReference>
<reference evidence="5 6" key="1">
    <citation type="submission" date="2014-04" db="EMBL/GenBank/DDBJ databases">
        <title>Evolutionary Origins and Diversification of the Mycorrhizal Mutualists.</title>
        <authorList>
            <consortium name="DOE Joint Genome Institute"/>
            <consortium name="Mycorrhizal Genomics Consortium"/>
            <person name="Kohler A."/>
            <person name="Kuo A."/>
            <person name="Nagy L.G."/>
            <person name="Floudas D."/>
            <person name="Copeland A."/>
            <person name="Barry K.W."/>
            <person name="Cichocki N."/>
            <person name="Veneault-Fourrey C."/>
            <person name="LaButti K."/>
            <person name="Lindquist E.A."/>
            <person name="Lipzen A."/>
            <person name="Lundell T."/>
            <person name="Morin E."/>
            <person name="Murat C."/>
            <person name="Riley R."/>
            <person name="Ohm R."/>
            <person name="Sun H."/>
            <person name="Tunlid A."/>
            <person name="Henrissat B."/>
            <person name="Grigoriev I.V."/>
            <person name="Hibbett D.S."/>
            <person name="Martin F."/>
        </authorList>
    </citation>
    <scope>NUCLEOTIDE SEQUENCE [LARGE SCALE GENOMIC DNA]</scope>
    <source>
        <strain evidence="5 6">FD-317 M1</strain>
    </source>
</reference>
<dbReference type="InterPro" id="IPR007484">
    <property type="entry name" value="Peptidase_M28"/>
</dbReference>
<name>A0A0D0CJ05_9AGAR</name>
<evidence type="ECO:0000256" key="2">
    <source>
        <dbReference type="ARBA" id="ARBA00023315"/>
    </source>
</evidence>
<dbReference type="Proteomes" id="UP000053593">
    <property type="component" value="Unassembled WGS sequence"/>
</dbReference>
<accession>A0A0D0CJ05</accession>
<proteinExistence type="inferred from homology"/>
<dbReference type="InterPro" id="IPR037457">
    <property type="entry name" value="M28_QC"/>
</dbReference>
<evidence type="ECO:0000259" key="4">
    <source>
        <dbReference type="Pfam" id="PF04389"/>
    </source>
</evidence>
<dbReference type="EC" id="3.4.-.-" evidence="3"/>
<evidence type="ECO:0000313" key="5">
    <source>
        <dbReference type="EMBL" id="KIK58307.1"/>
    </source>
</evidence>
<sequence>MLQISAYLLFLVFFLLTTTFSPQFVHGYTSYYPHNRLGERAFPELSTHEVKALIDTPDPLKGIDRHLEKIMIPRVSDTENNTLVRNYIISTLQSLNWHVEQDPFEGQTPFGIKKFVNIIATKDIRASRRVVLSAHYDSKYFAPPNDQFVGATDSAFPCAVLLDIAESLNEMLEKRLTHLENDDLAPDEDEDVADTTLQLVFFDGEEAFVSWTDTDSIYGARNLADVWSSTYITSDSLSAVTTVNATARSLEEEGNDEESATLSPRRLIPSSSLTLLSTVEHLILLDLLGAKDPAIKSYFKDTAWLFEQLKNTESKLGAMDAFVFEDDTSMSSTTYRSYFHPVPLASNSINMGYMGDDHVPFLRRGVPVLHLISEPFPHVWHTIRDDGSALDRATMRRWNILMRVFTAEYLHLKPELLSGREEIRDELT</sequence>
<organism evidence="5 6">
    <name type="scientific">Collybiopsis luxurians FD-317 M1</name>
    <dbReference type="NCBI Taxonomy" id="944289"/>
    <lineage>
        <taxon>Eukaryota</taxon>
        <taxon>Fungi</taxon>
        <taxon>Dikarya</taxon>
        <taxon>Basidiomycota</taxon>
        <taxon>Agaricomycotina</taxon>
        <taxon>Agaricomycetes</taxon>
        <taxon>Agaricomycetidae</taxon>
        <taxon>Agaricales</taxon>
        <taxon>Marasmiineae</taxon>
        <taxon>Omphalotaceae</taxon>
        <taxon>Collybiopsis</taxon>
        <taxon>Collybiopsis luxurians</taxon>
    </lineage>
</organism>
<dbReference type="GO" id="GO:0016603">
    <property type="term" value="F:glutaminyl-peptide cyclotransferase activity"/>
    <property type="evidence" value="ECO:0007669"/>
    <property type="project" value="InterPro"/>
</dbReference>
<dbReference type="PANTHER" id="PTHR12283">
    <property type="entry name" value="GLUTAMINYL-PEPTIDE CYCLOTRANSFERASE"/>
    <property type="match status" value="1"/>
</dbReference>